<evidence type="ECO:0000313" key="3">
    <source>
        <dbReference type="EMBL" id="SEL37423.1"/>
    </source>
</evidence>
<dbReference type="InterPro" id="IPR003675">
    <property type="entry name" value="Rce1/LyrA-like_dom"/>
</dbReference>
<evidence type="ECO:0000256" key="1">
    <source>
        <dbReference type="SAM" id="Phobius"/>
    </source>
</evidence>
<keyword evidence="1" id="KW-0812">Transmembrane</keyword>
<keyword evidence="1" id="KW-0472">Membrane</keyword>
<accession>A0A1H7PNR7</accession>
<feature type="transmembrane region" description="Helical" evidence="1">
    <location>
        <begin position="36"/>
        <end position="53"/>
    </location>
</feature>
<organism evidence="3 4">
    <name type="scientific">Ruminococcus albus</name>
    <dbReference type="NCBI Taxonomy" id="1264"/>
    <lineage>
        <taxon>Bacteria</taxon>
        <taxon>Bacillati</taxon>
        <taxon>Bacillota</taxon>
        <taxon>Clostridia</taxon>
        <taxon>Eubacteriales</taxon>
        <taxon>Oscillospiraceae</taxon>
        <taxon>Ruminococcus</taxon>
    </lineage>
</organism>
<dbReference type="Proteomes" id="UP000186015">
    <property type="component" value="Unassembled WGS sequence"/>
</dbReference>
<feature type="transmembrane region" description="Helical" evidence="1">
    <location>
        <begin position="141"/>
        <end position="160"/>
    </location>
</feature>
<feature type="transmembrane region" description="Helical" evidence="1">
    <location>
        <begin position="12"/>
        <end position="30"/>
    </location>
</feature>
<feature type="transmembrane region" description="Helical" evidence="1">
    <location>
        <begin position="166"/>
        <end position="184"/>
    </location>
</feature>
<dbReference type="OrthoDB" id="3429192at2"/>
<evidence type="ECO:0000313" key="4">
    <source>
        <dbReference type="Proteomes" id="UP000186015"/>
    </source>
</evidence>
<proteinExistence type="predicted"/>
<sequence length="260" mass="29393">MEKKISKKEAVIFTVAVVVIMLLVGTVLIAVGAEQLSWIGIVVAGIAGVLFFCKETGEKLDLREKIRSFDITVPLMIFLMSWSLCTVASYIYGLIASRFSSVGANENSSDLLSVLVISPIFEELMFRQCSQGISKRTGSKWFSLIFPTFAFALCHCFYNMQGMLNVFSGTIALAICFHYTENVLYTIIAHFLHNLFVTLDFTKFNFFGFFSVRDVNGYALISLPYLVFNIFILILSLLWLFKRFIPEYRDIPAGMQFATK</sequence>
<feature type="transmembrane region" description="Helical" evidence="1">
    <location>
        <begin position="218"/>
        <end position="241"/>
    </location>
</feature>
<feature type="transmembrane region" description="Helical" evidence="1">
    <location>
        <begin position="73"/>
        <end position="91"/>
    </location>
</feature>
<dbReference type="GO" id="GO:0080120">
    <property type="term" value="P:CAAX-box protein maturation"/>
    <property type="evidence" value="ECO:0007669"/>
    <property type="project" value="UniProtKB-ARBA"/>
</dbReference>
<dbReference type="RefSeq" id="WP_074835936.1">
    <property type="nucleotide sequence ID" value="NZ_FOAT01000023.1"/>
</dbReference>
<keyword evidence="3" id="KW-0378">Hydrolase</keyword>
<evidence type="ECO:0000259" key="2">
    <source>
        <dbReference type="Pfam" id="PF02517"/>
    </source>
</evidence>
<feature type="domain" description="CAAX prenyl protease 2/Lysostaphin resistance protein A-like" evidence="2">
    <location>
        <begin position="111"/>
        <end position="196"/>
    </location>
</feature>
<name>A0A1H7PNR7_RUMAL</name>
<keyword evidence="1" id="KW-1133">Transmembrane helix</keyword>
<dbReference type="EMBL" id="FOAT01000023">
    <property type="protein sequence ID" value="SEL37423.1"/>
    <property type="molecule type" value="Genomic_DNA"/>
</dbReference>
<gene>
    <name evidence="3" type="ORF">SAMN05216469_12334</name>
</gene>
<reference evidence="3 4" key="1">
    <citation type="submission" date="2016-10" db="EMBL/GenBank/DDBJ databases">
        <authorList>
            <person name="de Groot N.N."/>
        </authorList>
    </citation>
    <scope>NUCLEOTIDE SEQUENCE [LARGE SCALE GENOMIC DNA]</scope>
    <source>
        <strain evidence="3 4">KH2T6</strain>
    </source>
</reference>
<protein>
    <submittedName>
        <fullName evidence="3">CAAX protease self-immunity</fullName>
    </submittedName>
</protein>
<dbReference type="Pfam" id="PF02517">
    <property type="entry name" value="Rce1-like"/>
    <property type="match status" value="1"/>
</dbReference>
<keyword evidence="3" id="KW-0645">Protease</keyword>
<dbReference type="AlphaFoldDB" id="A0A1H7PNR7"/>
<dbReference type="GO" id="GO:0006508">
    <property type="term" value="P:proteolysis"/>
    <property type="evidence" value="ECO:0007669"/>
    <property type="project" value="UniProtKB-KW"/>
</dbReference>
<dbReference type="GO" id="GO:0004175">
    <property type="term" value="F:endopeptidase activity"/>
    <property type="evidence" value="ECO:0007669"/>
    <property type="project" value="UniProtKB-ARBA"/>
</dbReference>